<name>A0A4R6QN27_9BURK</name>
<sequence length="216" mass="23390">MNQNRRHVTHTLLALSLALACSLSLAAPEAQLQAAQAQFQAAAKGDSDAIEKSVETYTALLKAEPGNPVLMAYLGAATTLRATTTMLPWKKMSHVEDGLAWLDKALVLLQPQHDVPAPGQVAASLETRFTAINTFLALPSMFNRGPRGAKLFGELLASPQFAQAPLPFQGAVWMRAAKWAEQDKRPEDARKFYQMVTERKAPQAAQAGAQLKALQS</sequence>
<organism evidence="2 3">
    <name type="scientific">Roseateles toxinivorans</name>
    <dbReference type="NCBI Taxonomy" id="270368"/>
    <lineage>
        <taxon>Bacteria</taxon>
        <taxon>Pseudomonadati</taxon>
        <taxon>Pseudomonadota</taxon>
        <taxon>Betaproteobacteria</taxon>
        <taxon>Burkholderiales</taxon>
        <taxon>Sphaerotilaceae</taxon>
        <taxon>Roseateles</taxon>
    </lineage>
</organism>
<keyword evidence="1" id="KW-0732">Signal</keyword>
<dbReference type="Proteomes" id="UP000295361">
    <property type="component" value="Unassembled WGS sequence"/>
</dbReference>
<feature type="chain" id="PRO_5020611380" description="Tetratricopeptide repeat protein" evidence="1">
    <location>
        <begin position="27"/>
        <end position="216"/>
    </location>
</feature>
<comment type="caution">
    <text evidence="2">The sequence shown here is derived from an EMBL/GenBank/DDBJ whole genome shotgun (WGS) entry which is preliminary data.</text>
</comment>
<evidence type="ECO:0000313" key="3">
    <source>
        <dbReference type="Proteomes" id="UP000295361"/>
    </source>
</evidence>
<dbReference type="OrthoDB" id="5916568at2"/>
<feature type="signal peptide" evidence="1">
    <location>
        <begin position="1"/>
        <end position="26"/>
    </location>
</feature>
<proteinExistence type="predicted"/>
<evidence type="ECO:0000313" key="2">
    <source>
        <dbReference type="EMBL" id="TDP71302.1"/>
    </source>
</evidence>
<dbReference type="RefSeq" id="WP_133701086.1">
    <property type="nucleotide sequence ID" value="NZ_SNXS01000003.1"/>
</dbReference>
<evidence type="ECO:0008006" key="4">
    <source>
        <dbReference type="Google" id="ProtNLM"/>
    </source>
</evidence>
<accession>A0A4R6QN27</accession>
<dbReference type="EMBL" id="SNXS01000003">
    <property type="protein sequence ID" value="TDP71302.1"/>
    <property type="molecule type" value="Genomic_DNA"/>
</dbReference>
<dbReference type="PROSITE" id="PS51318">
    <property type="entry name" value="TAT"/>
    <property type="match status" value="1"/>
</dbReference>
<reference evidence="2 3" key="1">
    <citation type="submission" date="2019-03" db="EMBL/GenBank/DDBJ databases">
        <title>Genomic Encyclopedia of Type Strains, Phase IV (KMG-IV): sequencing the most valuable type-strain genomes for metagenomic binning, comparative biology and taxonomic classification.</title>
        <authorList>
            <person name="Goeker M."/>
        </authorList>
    </citation>
    <scope>NUCLEOTIDE SEQUENCE [LARGE SCALE GENOMIC DNA]</scope>
    <source>
        <strain evidence="2 3">DSM 16998</strain>
    </source>
</reference>
<protein>
    <recommendedName>
        <fullName evidence="4">Tetratricopeptide repeat protein</fullName>
    </recommendedName>
</protein>
<dbReference type="PROSITE" id="PS51257">
    <property type="entry name" value="PROKAR_LIPOPROTEIN"/>
    <property type="match status" value="1"/>
</dbReference>
<dbReference type="AlphaFoldDB" id="A0A4R6QN27"/>
<dbReference type="InParanoid" id="A0A4R6QN27"/>
<gene>
    <name evidence="2" type="ORF">DES47_103283</name>
</gene>
<dbReference type="InterPro" id="IPR006311">
    <property type="entry name" value="TAT_signal"/>
</dbReference>
<evidence type="ECO:0000256" key="1">
    <source>
        <dbReference type="SAM" id="SignalP"/>
    </source>
</evidence>
<keyword evidence="3" id="KW-1185">Reference proteome</keyword>